<keyword evidence="5" id="KW-0539">Nucleus</keyword>
<feature type="compositionally biased region" description="Basic and acidic residues" evidence="6">
    <location>
        <begin position="1"/>
        <end position="21"/>
    </location>
</feature>
<evidence type="ECO:0000256" key="5">
    <source>
        <dbReference type="ARBA" id="ARBA00023242"/>
    </source>
</evidence>
<comment type="subcellular location">
    <subcellularLocation>
        <location evidence="2">Cytoplasm</location>
    </subcellularLocation>
    <subcellularLocation>
        <location evidence="1">Nucleus</location>
    </subcellularLocation>
</comment>
<dbReference type="GO" id="GO:0032991">
    <property type="term" value="C:protein-containing complex"/>
    <property type="evidence" value="ECO:0007669"/>
    <property type="project" value="TreeGrafter"/>
</dbReference>
<comment type="caution">
    <text evidence="8">The sequence shown here is derived from an EMBL/GenBank/DDBJ whole genome shotgun (WGS) entry which is preliminary data.</text>
</comment>
<evidence type="ECO:0000256" key="4">
    <source>
        <dbReference type="ARBA" id="ARBA00022490"/>
    </source>
</evidence>
<dbReference type="GeneID" id="127231706"/>
<dbReference type="InterPro" id="IPR031952">
    <property type="entry name" value="MOEP19_KH-like"/>
</dbReference>
<proteinExistence type="inferred from homology"/>
<keyword evidence="4" id="KW-0963">Cytoplasm</keyword>
<dbReference type="KEGG" id="prob:127231706"/>
<dbReference type="EMBL" id="CALSGD010001501">
    <property type="protein sequence ID" value="CAH6876804.1"/>
    <property type="molecule type" value="Genomic_DNA"/>
</dbReference>
<dbReference type="GO" id="GO:0005737">
    <property type="term" value="C:cytoplasm"/>
    <property type="evidence" value="ECO:0007669"/>
    <property type="project" value="UniProtKB-SubCell"/>
</dbReference>
<evidence type="ECO:0000256" key="6">
    <source>
        <dbReference type="SAM" id="MobiDB-lite"/>
    </source>
</evidence>
<feature type="domain" description="KH-like RNA-binding" evidence="7">
    <location>
        <begin position="37"/>
        <end position="120"/>
    </location>
</feature>
<protein>
    <submittedName>
        <fullName evidence="8">Ooep protein</fullName>
    </submittedName>
</protein>
<dbReference type="GO" id="GO:0003723">
    <property type="term" value="F:RNA binding"/>
    <property type="evidence" value="ECO:0007669"/>
    <property type="project" value="InterPro"/>
</dbReference>
<dbReference type="GO" id="GO:0005634">
    <property type="term" value="C:nucleus"/>
    <property type="evidence" value="ECO:0007669"/>
    <property type="project" value="UniProtKB-SubCell"/>
</dbReference>
<dbReference type="Proteomes" id="UP001152836">
    <property type="component" value="Unassembled WGS sequence"/>
</dbReference>
<organism evidence="8 9">
    <name type="scientific">Phodopus roborovskii</name>
    <name type="common">Roborovski's desert hamster</name>
    <name type="synonym">Cricetulus roborovskii</name>
    <dbReference type="NCBI Taxonomy" id="109678"/>
    <lineage>
        <taxon>Eukaryota</taxon>
        <taxon>Metazoa</taxon>
        <taxon>Chordata</taxon>
        <taxon>Craniata</taxon>
        <taxon>Vertebrata</taxon>
        <taxon>Euteleostomi</taxon>
        <taxon>Mammalia</taxon>
        <taxon>Eutheria</taxon>
        <taxon>Euarchontoglires</taxon>
        <taxon>Glires</taxon>
        <taxon>Rodentia</taxon>
        <taxon>Myomorpha</taxon>
        <taxon>Muroidea</taxon>
        <taxon>Cricetidae</taxon>
        <taxon>Cricetinae</taxon>
        <taxon>Phodopus</taxon>
    </lineage>
</organism>
<dbReference type="RefSeq" id="XP_051053372.1">
    <property type="nucleotide sequence ID" value="XM_051197415.1"/>
</dbReference>
<accession>A0AAU9ZTG7</accession>
<feature type="region of interest" description="Disordered" evidence="6">
    <location>
        <begin position="1"/>
        <end position="26"/>
    </location>
</feature>
<dbReference type="GO" id="GO:0009880">
    <property type="term" value="P:embryonic pattern specification"/>
    <property type="evidence" value="ECO:0007669"/>
    <property type="project" value="TreeGrafter"/>
</dbReference>
<dbReference type="PANTHER" id="PTHR19447:SF14">
    <property type="entry name" value="OOCYTE-EXPRESSED PROTEIN HOMOLOG"/>
    <property type="match status" value="1"/>
</dbReference>
<evidence type="ECO:0000256" key="2">
    <source>
        <dbReference type="ARBA" id="ARBA00004496"/>
    </source>
</evidence>
<dbReference type="AlphaFoldDB" id="A0AAU9ZTG7"/>
<dbReference type="GO" id="GO:0035088">
    <property type="term" value="P:establishment or maintenance of apical/basal cell polarity"/>
    <property type="evidence" value="ECO:0007669"/>
    <property type="project" value="TreeGrafter"/>
</dbReference>
<evidence type="ECO:0000313" key="8">
    <source>
        <dbReference type="EMBL" id="CAH6876804.1"/>
    </source>
</evidence>
<evidence type="ECO:0000313" key="9">
    <source>
        <dbReference type="Proteomes" id="UP001152836"/>
    </source>
</evidence>
<dbReference type="Pfam" id="PF16005">
    <property type="entry name" value="MOEP19"/>
    <property type="match status" value="1"/>
</dbReference>
<name>A0AAU9ZTG7_PHORO</name>
<evidence type="ECO:0000259" key="7">
    <source>
        <dbReference type="Pfam" id="PF16005"/>
    </source>
</evidence>
<sequence length="156" mass="18046">MEPHTTEHHTKWKSPTRDRPSQKLLSVPPMSPRIRVRPWWFPVQELSDPLVLYMEAWLAEIIFGPNQALISEIEWISQALVRVDTVDSGNLAEITICGRPFVKNRLKNILLNLAVWHKEHNVQRATKLKQLEEFLKTLPSDSNNNLPELVLEALAE</sequence>
<reference evidence="8" key="1">
    <citation type="submission" date="2022-06" db="EMBL/GenBank/DDBJ databases">
        <authorList>
            <person name="Andreotti S."/>
            <person name="Wyler E."/>
        </authorList>
    </citation>
    <scope>NUCLEOTIDE SEQUENCE</scope>
</reference>
<keyword evidence="9" id="KW-1185">Reference proteome</keyword>
<dbReference type="InterPro" id="IPR036612">
    <property type="entry name" value="KH_dom_type_1_sf"/>
</dbReference>
<gene>
    <name evidence="8" type="primary">Ooep</name>
    <name evidence="8" type="ORF">PHOROB_LOCUS12345</name>
</gene>
<dbReference type="CTD" id="441161"/>
<evidence type="ECO:0000256" key="3">
    <source>
        <dbReference type="ARBA" id="ARBA00009081"/>
    </source>
</evidence>
<dbReference type="CDD" id="cd12795">
    <property type="entry name" value="FILIA_N_like"/>
    <property type="match status" value="1"/>
</dbReference>
<dbReference type="InterPro" id="IPR051778">
    <property type="entry name" value="KHDC1"/>
</dbReference>
<evidence type="ECO:0000256" key="1">
    <source>
        <dbReference type="ARBA" id="ARBA00004123"/>
    </source>
</evidence>
<comment type="similarity">
    <text evidence="3">Belongs to the KHDC1 family.</text>
</comment>
<dbReference type="Gene3D" id="3.30.1370.10">
    <property type="entry name" value="K Homology domain, type 1"/>
    <property type="match status" value="1"/>
</dbReference>
<dbReference type="PANTHER" id="PTHR19447">
    <property type="entry name" value="OOCYTE-EXPRESSED PROTEIN HOMOLOG-RELATED"/>
    <property type="match status" value="1"/>
</dbReference>